<evidence type="ECO:0000313" key="2">
    <source>
        <dbReference type="Proteomes" id="UP001597053"/>
    </source>
</evidence>
<protein>
    <submittedName>
        <fullName evidence="1">Glycosyltransferase family 1 protein</fullName>
    </submittedName>
</protein>
<evidence type="ECO:0000313" key="1">
    <source>
        <dbReference type="EMBL" id="MFD0784196.1"/>
    </source>
</evidence>
<proteinExistence type="predicted"/>
<sequence length="61" mass="6598">MTTLRVGEQLAIAPDRTCRPTLSRAQIPQPGGPGIPLPARRVLMLSWEYPPVLVGGLGRHV</sequence>
<organism evidence="1 2">
    <name type="scientific">Micromonospora azadirachtae</name>
    <dbReference type="NCBI Taxonomy" id="1970735"/>
    <lineage>
        <taxon>Bacteria</taxon>
        <taxon>Bacillati</taxon>
        <taxon>Actinomycetota</taxon>
        <taxon>Actinomycetes</taxon>
        <taxon>Micromonosporales</taxon>
        <taxon>Micromonosporaceae</taxon>
        <taxon>Micromonospora</taxon>
    </lineage>
</organism>
<keyword evidence="2" id="KW-1185">Reference proteome</keyword>
<dbReference type="EMBL" id="JBHTHM010000340">
    <property type="protein sequence ID" value="MFD0784196.1"/>
    <property type="molecule type" value="Genomic_DNA"/>
</dbReference>
<accession>A0ABW2ZZX6</accession>
<feature type="non-terminal residue" evidence="1">
    <location>
        <position position="61"/>
    </location>
</feature>
<reference evidence="2" key="1">
    <citation type="journal article" date="2019" name="Int. J. Syst. Evol. Microbiol.">
        <title>The Global Catalogue of Microorganisms (GCM) 10K type strain sequencing project: providing services to taxonomists for standard genome sequencing and annotation.</title>
        <authorList>
            <consortium name="The Broad Institute Genomics Platform"/>
            <consortium name="The Broad Institute Genome Sequencing Center for Infectious Disease"/>
            <person name="Wu L."/>
            <person name="Ma J."/>
        </authorList>
    </citation>
    <scope>NUCLEOTIDE SEQUENCE [LARGE SCALE GENOMIC DNA]</scope>
    <source>
        <strain evidence="2">JCM 32148</strain>
    </source>
</reference>
<gene>
    <name evidence="1" type="ORF">ACFQZ8_09740</name>
</gene>
<comment type="caution">
    <text evidence="1">The sequence shown here is derived from an EMBL/GenBank/DDBJ whole genome shotgun (WGS) entry which is preliminary data.</text>
</comment>
<name>A0ABW2ZZX6_9ACTN</name>
<dbReference type="Proteomes" id="UP001597053">
    <property type="component" value="Unassembled WGS sequence"/>
</dbReference>